<organism evidence="2 3">
    <name type="scientific">Lophiotrema nucula</name>
    <dbReference type="NCBI Taxonomy" id="690887"/>
    <lineage>
        <taxon>Eukaryota</taxon>
        <taxon>Fungi</taxon>
        <taxon>Dikarya</taxon>
        <taxon>Ascomycota</taxon>
        <taxon>Pezizomycotina</taxon>
        <taxon>Dothideomycetes</taxon>
        <taxon>Pleosporomycetidae</taxon>
        <taxon>Pleosporales</taxon>
        <taxon>Lophiotremataceae</taxon>
        <taxon>Lophiotrema</taxon>
    </lineage>
</organism>
<dbReference type="Pfam" id="PF20237">
    <property type="entry name" value="DUF6594"/>
    <property type="match status" value="1"/>
</dbReference>
<evidence type="ECO:0000313" key="3">
    <source>
        <dbReference type="Proteomes" id="UP000799770"/>
    </source>
</evidence>
<dbReference type="OrthoDB" id="5342093at2759"/>
<accession>A0A6A5YVS7</accession>
<evidence type="ECO:0000259" key="1">
    <source>
        <dbReference type="Pfam" id="PF20237"/>
    </source>
</evidence>
<protein>
    <recommendedName>
        <fullName evidence="1">DUF6594 domain-containing protein</fullName>
    </recommendedName>
</protein>
<dbReference type="PANTHER" id="PTHR34502">
    <property type="entry name" value="DUF6594 DOMAIN-CONTAINING PROTEIN-RELATED"/>
    <property type="match status" value="1"/>
</dbReference>
<dbReference type="EMBL" id="ML977337">
    <property type="protein sequence ID" value="KAF2110647.1"/>
    <property type="molecule type" value="Genomic_DNA"/>
</dbReference>
<name>A0A6A5YVS7_9PLEO</name>
<feature type="domain" description="DUF6594" evidence="1">
    <location>
        <begin position="11"/>
        <end position="183"/>
    </location>
</feature>
<dbReference type="InterPro" id="IPR046529">
    <property type="entry name" value="DUF6594"/>
</dbReference>
<evidence type="ECO:0000313" key="2">
    <source>
        <dbReference type="EMBL" id="KAF2110647.1"/>
    </source>
</evidence>
<gene>
    <name evidence="2" type="ORF">BDV96DRAFT_603728</name>
</gene>
<reference evidence="2" key="1">
    <citation type="journal article" date="2020" name="Stud. Mycol.">
        <title>101 Dothideomycetes genomes: a test case for predicting lifestyles and emergence of pathogens.</title>
        <authorList>
            <person name="Haridas S."/>
            <person name="Albert R."/>
            <person name="Binder M."/>
            <person name="Bloem J."/>
            <person name="Labutti K."/>
            <person name="Salamov A."/>
            <person name="Andreopoulos B."/>
            <person name="Baker S."/>
            <person name="Barry K."/>
            <person name="Bills G."/>
            <person name="Bluhm B."/>
            <person name="Cannon C."/>
            <person name="Castanera R."/>
            <person name="Culley D."/>
            <person name="Daum C."/>
            <person name="Ezra D."/>
            <person name="Gonzalez J."/>
            <person name="Henrissat B."/>
            <person name="Kuo A."/>
            <person name="Liang C."/>
            <person name="Lipzen A."/>
            <person name="Lutzoni F."/>
            <person name="Magnuson J."/>
            <person name="Mondo S."/>
            <person name="Nolan M."/>
            <person name="Ohm R."/>
            <person name="Pangilinan J."/>
            <person name="Park H.-J."/>
            <person name="Ramirez L."/>
            <person name="Alfaro M."/>
            <person name="Sun H."/>
            <person name="Tritt A."/>
            <person name="Yoshinaga Y."/>
            <person name="Zwiers L.-H."/>
            <person name="Turgeon B."/>
            <person name="Goodwin S."/>
            <person name="Spatafora J."/>
            <person name="Crous P."/>
            <person name="Grigoriev I."/>
        </authorList>
    </citation>
    <scope>NUCLEOTIDE SEQUENCE</scope>
    <source>
        <strain evidence="2">CBS 627.86</strain>
    </source>
</reference>
<sequence length="201" mass="23227">MEELAAKMNGYTKLASLMGPNPEVAIFRRFSTLNAQNLLYYQAELVHLEEKLAACFKSDAESRHPDRVMYDRDWLSLKESDQMPDGNGEQWATILEIRKVLKEYNEALMLQTMLSKQGEILGKDLTFLQDWMKRPTMGFVYLLGADCDIWKTPDKPDLIALKNHEQSLASRIVGDFVARWWHRCVGRRFMVGCNRSVANSF</sequence>
<dbReference type="Proteomes" id="UP000799770">
    <property type="component" value="Unassembled WGS sequence"/>
</dbReference>
<proteinExistence type="predicted"/>
<dbReference type="PANTHER" id="PTHR34502:SF5">
    <property type="entry name" value="DUF6594 DOMAIN-CONTAINING PROTEIN"/>
    <property type="match status" value="1"/>
</dbReference>
<dbReference type="AlphaFoldDB" id="A0A6A5YVS7"/>
<keyword evidence="3" id="KW-1185">Reference proteome</keyword>